<evidence type="ECO:0000313" key="4">
    <source>
        <dbReference type="EMBL" id="OPC83793.1"/>
    </source>
</evidence>
<reference evidence="4 5" key="1">
    <citation type="submission" date="2017-03" db="EMBL/GenBank/DDBJ databases">
        <title>Draft genome sequence of Streptomyces scabrisporus NF3, endophyte isolated from Amphipterygium adstringens.</title>
        <authorList>
            <person name="Vazquez M."/>
            <person name="Ceapa C.D."/>
            <person name="Rodriguez Luna D."/>
            <person name="Sanchez Esquivel S."/>
        </authorList>
    </citation>
    <scope>NUCLEOTIDE SEQUENCE [LARGE SCALE GENOMIC DNA]</scope>
    <source>
        <strain evidence="4 5">NF3</strain>
    </source>
</reference>
<keyword evidence="2" id="KW-0560">Oxidoreductase</keyword>
<evidence type="ECO:0000313" key="5">
    <source>
        <dbReference type="Proteomes" id="UP000190037"/>
    </source>
</evidence>
<dbReference type="Pfam" id="PF13561">
    <property type="entry name" value="adh_short_C2"/>
    <property type="match status" value="1"/>
</dbReference>
<dbReference type="CDD" id="cd05233">
    <property type="entry name" value="SDR_c"/>
    <property type="match status" value="1"/>
</dbReference>
<dbReference type="OrthoDB" id="9803333at2"/>
<gene>
    <name evidence="4" type="ORF">B4N89_25185</name>
</gene>
<dbReference type="Proteomes" id="UP000190037">
    <property type="component" value="Unassembled WGS sequence"/>
</dbReference>
<comment type="caution">
    <text evidence="4">The sequence shown here is derived from an EMBL/GenBank/DDBJ whole genome shotgun (WGS) entry which is preliminary data.</text>
</comment>
<dbReference type="InterPro" id="IPR057326">
    <property type="entry name" value="KR_dom"/>
</dbReference>
<name>A0A1T3P3Z8_9ACTN</name>
<feature type="domain" description="Ketoreductase" evidence="3">
    <location>
        <begin position="8"/>
        <end position="189"/>
    </location>
</feature>
<sequence length="261" mass="27082">MAEEPDARVAIVAGAGAGIGRASALALARDGADLVLAARRPEPLGELADDIRDLTGRRVLAVPTDLADQDACRALVDTSARELGRVDVVVNVATYNPSGRLEELDPDEFRRAFEINVLGVLAVSRAALPHLRAVGGGSIVQISSEAPRAKPVGLGAYASTKAAMEVASGVLAKEVGPDGIRVNVVVAGYTENAKLAGYIADIAARREVPESEVRAELTRSSALRRITRPEDIADAVAFLASDRARAITGTVVPVTSGVSFG</sequence>
<comment type="similarity">
    <text evidence="1">Belongs to the short-chain dehydrogenases/reductases (SDR) family.</text>
</comment>
<keyword evidence="5" id="KW-1185">Reference proteome</keyword>
<accession>A0A1T3P3Z8</accession>
<dbReference type="AlphaFoldDB" id="A0A1T3P3Z8"/>
<dbReference type="InterPro" id="IPR002347">
    <property type="entry name" value="SDR_fam"/>
</dbReference>
<dbReference type="GO" id="GO:0016491">
    <property type="term" value="F:oxidoreductase activity"/>
    <property type="evidence" value="ECO:0007669"/>
    <property type="project" value="UniProtKB-KW"/>
</dbReference>
<dbReference type="SMART" id="SM00822">
    <property type="entry name" value="PKS_KR"/>
    <property type="match status" value="1"/>
</dbReference>
<evidence type="ECO:0000256" key="1">
    <source>
        <dbReference type="ARBA" id="ARBA00006484"/>
    </source>
</evidence>
<dbReference type="PANTHER" id="PTHR43639:SF1">
    <property type="entry name" value="SHORT-CHAIN DEHYDROGENASE_REDUCTASE FAMILY PROTEIN"/>
    <property type="match status" value="1"/>
</dbReference>
<dbReference type="RefSeq" id="WP_078978089.1">
    <property type="nucleotide sequence ID" value="NZ_MWQN01000001.1"/>
</dbReference>
<dbReference type="PRINTS" id="PR00081">
    <property type="entry name" value="GDHRDH"/>
</dbReference>
<dbReference type="PANTHER" id="PTHR43639">
    <property type="entry name" value="OXIDOREDUCTASE, SHORT-CHAIN DEHYDROGENASE/REDUCTASE FAMILY (AFU_ORTHOLOGUE AFUA_5G02870)"/>
    <property type="match status" value="1"/>
</dbReference>
<dbReference type="EMBL" id="MWQN01000001">
    <property type="protein sequence ID" value="OPC83793.1"/>
    <property type="molecule type" value="Genomic_DNA"/>
</dbReference>
<proteinExistence type="inferred from homology"/>
<dbReference type="STRING" id="159449.B4N89_25185"/>
<dbReference type="FunFam" id="3.40.50.720:FF:000084">
    <property type="entry name" value="Short-chain dehydrogenase reductase"/>
    <property type="match status" value="1"/>
</dbReference>
<dbReference type="SUPFAM" id="SSF51735">
    <property type="entry name" value="NAD(P)-binding Rossmann-fold domains"/>
    <property type="match status" value="1"/>
</dbReference>
<evidence type="ECO:0000259" key="3">
    <source>
        <dbReference type="SMART" id="SM00822"/>
    </source>
</evidence>
<evidence type="ECO:0000256" key="2">
    <source>
        <dbReference type="ARBA" id="ARBA00023002"/>
    </source>
</evidence>
<organism evidence="4 5">
    <name type="scientific">Embleya scabrispora</name>
    <dbReference type="NCBI Taxonomy" id="159449"/>
    <lineage>
        <taxon>Bacteria</taxon>
        <taxon>Bacillati</taxon>
        <taxon>Actinomycetota</taxon>
        <taxon>Actinomycetes</taxon>
        <taxon>Kitasatosporales</taxon>
        <taxon>Streptomycetaceae</taxon>
        <taxon>Embleya</taxon>
    </lineage>
</organism>
<dbReference type="InterPro" id="IPR036291">
    <property type="entry name" value="NAD(P)-bd_dom_sf"/>
</dbReference>
<protein>
    <recommendedName>
        <fullName evidence="3">Ketoreductase domain-containing protein</fullName>
    </recommendedName>
</protein>
<dbReference type="Gene3D" id="3.40.50.720">
    <property type="entry name" value="NAD(P)-binding Rossmann-like Domain"/>
    <property type="match status" value="1"/>
</dbReference>